<dbReference type="Gene3D" id="3.30.565.10">
    <property type="entry name" value="Histidine kinase-like ATPase, C-terminal domain"/>
    <property type="match status" value="1"/>
</dbReference>
<keyword evidence="10" id="KW-0472">Membrane</keyword>
<feature type="domain" description="Histidine kinase" evidence="11">
    <location>
        <begin position="140"/>
        <end position="354"/>
    </location>
</feature>
<dbReference type="SUPFAM" id="SSF55874">
    <property type="entry name" value="ATPase domain of HSP90 chaperone/DNA topoisomerase II/histidine kinase"/>
    <property type="match status" value="1"/>
</dbReference>
<dbReference type="Proteomes" id="UP000051330">
    <property type="component" value="Unassembled WGS sequence"/>
</dbReference>
<dbReference type="Pfam" id="PF02518">
    <property type="entry name" value="HATPase_c"/>
    <property type="match status" value="1"/>
</dbReference>
<dbReference type="PROSITE" id="PS50109">
    <property type="entry name" value="HIS_KIN"/>
    <property type="match status" value="1"/>
</dbReference>
<dbReference type="InterPro" id="IPR004358">
    <property type="entry name" value="Sig_transdc_His_kin-like_C"/>
</dbReference>
<feature type="domain" description="HAMP" evidence="12">
    <location>
        <begin position="76"/>
        <end position="132"/>
    </location>
</feature>
<keyword evidence="4" id="KW-0597">Phosphoprotein</keyword>
<evidence type="ECO:0000256" key="9">
    <source>
        <dbReference type="ARBA" id="ARBA00023012"/>
    </source>
</evidence>
<evidence type="ECO:0000256" key="2">
    <source>
        <dbReference type="ARBA" id="ARBA00004370"/>
    </source>
</evidence>
<keyword evidence="10" id="KW-1133">Transmembrane helix</keyword>
<dbReference type="EMBL" id="AZEC01000006">
    <property type="protein sequence ID" value="KRL12731.1"/>
    <property type="molecule type" value="Genomic_DNA"/>
</dbReference>
<feature type="transmembrane region" description="Helical" evidence="10">
    <location>
        <begin position="20"/>
        <end position="40"/>
    </location>
</feature>
<evidence type="ECO:0000313" key="14">
    <source>
        <dbReference type="Proteomes" id="UP000051330"/>
    </source>
</evidence>
<dbReference type="InterPro" id="IPR050351">
    <property type="entry name" value="BphY/WalK/GraS-like"/>
</dbReference>
<dbReference type="Gene3D" id="6.10.340.10">
    <property type="match status" value="1"/>
</dbReference>
<keyword evidence="8" id="KW-0067">ATP-binding</keyword>
<dbReference type="CDD" id="cd00075">
    <property type="entry name" value="HATPase"/>
    <property type="match status" value="1"/>
</dbReference>
<dbReference type="SMART" id="SM00388">
    <property type="entry name" value="HisKA"/>
    <property type="match status" value="1"/>
</dbReference>
<evidence type="ECO:0000256" key="8">
    <source>
        <dbReference type="ARBA" id="ARBA00022840"/>
    </source>
</evidence>
<evidence type="ECO:0000259" key="11">
    <source>
        <dbReference type="PROSITE" id="PS50109"/>
    </source>
</evidence>
<comment type="catalytic activity">
    <reaction evidence="1">
        <text>ATP + protein L-histidine = ADP + protein N-phospho-L-histidine.</text>
        <dbReference type="EC" id="2.7.13.3"/>
    </reaction>
</comment>
<evidence type="ECO:0000256" key="4">
    <source>
        <dbReference type="ARBA" id="ARBA00022553"/>
    </source>
</evidence>
<feature type="transmembrane region" description="Helical" evidence="10">
    <location>
        <begin position="52"/>
        <end position="72"/>
    </location>
</feature>
<evidence type="ECO:0000259" key="12">
    <source>
        <dbReference type="PROSITE" id="PS50885"/>
    </source>
</evidence>
<name>A0A0R1N7C4_9LACO</name>
<dbReference type="CDD" id="cd00082">
    <property type="entry name" value="HisKA"/>
    <property type="match status" value="1"/>
</dbReference>
<keyword evidence="9" id="KW-0902">Two-component regulatory system</keyword>
<dbReference type="PRINTS" id="PR00344">
    <property type="entry name" value="BCTRLSENSOR"/>
</dbReference>
<dbReference type="AlphaFoldDB" id="A0A0R1N7C4"/>
<dbReference type="InterPro" id="IPR003660">
    <property type="entry name" value="HAMP_dom"/>
</dbReference>
<protein>
    <recommendedName>
        <fullName evidence="3">histidine kinase</fullName>
        <ecNumber evidence="3">2.7.13.3</ecNumber>
    </recommendedName>
</protein>
<proteinExistence type="predicted"/>
<dbReference type="PATRIC" id="fig|1423792.3.peg.2776"/>
<dbReference type="EC" id="2.7.13.3" evidence="3"/>
<evidence type="ECO:0000256" key="1">
    <source>
        <dbReference type="ARBA" id="ARBA00000085"/>
    </source>
</evidence>
<gene>
    <name evidence="13" type="ORF">FD09_GL002713</name>
</gene>
<dbReference type="GO" id="GO:0000156">
    <property type="term" value="F:phosphorelay response regulator activity"/>
    <property type="evidence" value="ECO:0007669"/>
    <property type="project" value="TreeGrafter"/>
</dbReference>
<evidence type="ECO:0000256" key="6">
    <source>
        <dbReference type="ARBA" id="ARBA00022741"/>
    </source>
</evidence>
<dbReference type="GO" id="GO:0030295">
    <property type="term" value="F:protein kinase activator activity"/>
    <property type="evidence" value="ECO:0007669"/>
    <property type="project" value="TreeGrafter"/>
</dbReference>
<keyword evidence="7 13" id="KW-0418">Kinase</keyword>
<dbReference type="InterPro" id="IPR003594">
    <property type="entry name" value="HATPase_dom"/>
</dbReference>
<dbReference type="PANTHER" id="PTHR42878">
    <property type="entry name" value="TWO-COMPONENT HISTIDINE KINASE"/>
    <property type="match status" value="1"/>
</dbReference>
<dbReference type="OrthoDB" id="9813151at2"/>
<sequence length="355" mass="39280">MNNMKYKAVRVRVNRHFSWFQFFGSFFVMSILAAMPGLILGNNWHLVISPQLVWYVIYWILVAAAFSAFTAWQKYHAFDKPLRDLSDAAEKVAGGDFSVYLQPVHAPEKYDYLDAMFANFNIMVAELGSTETLREDFVANVSHEFKRPLANIQGYAQALQEPGLSPADKARYIATINQAATQLAALVTNILKLNKLQTQVSQPTHVPFDLSAQLTRAILDYDDALDQKDLDLTVAIPDTLTIASDPELLGIVWHNIIGNAVKFAPAQGHVKVAAEKHNQMVQVTIQDDGAGMDEATQTHIFDKFYQGDTSHAVEGNGLGLAMVAQIIRLIGAQIAVHSQLGQGTTMIVSIPQHDN</sequence>
<evidence type="ECO:0000256" key="7">
    <source>
        <dbReference type="ARBA" id="ARBA00022777"/>
    </source>
</evidence>
<dbReference type="Pfam" id="PF00512">
    <property type="entry name" value="HisKA"/>
    <property type="match status" value="1"/>
</dbReference>
<reference evidence="13 14" key="1">
    <citation type="journal article" date="2015" name="Genome Announc.">
        <title>Expanding the biotechnology potential of lactobacilli through comparative genomics of 213 strains and associated genera.</title>
        <authorList>
            <person name="Sun Z."/>
            <person name="Harris H.M."/>
            <person name="McCann A."/>
            <person name="Guo C."/>
            <person name="Argimon S."/>
            <person name="Zhang W."/>
            <person name="Yang X."/>
            <person name="Jeffery I.B."/>
            <person name="Cooney J.C."/>
            <person name="Kagawa T.F."/>
            <person name="Liu W."/>
            <person name="Song Y."/>
            <person name="Salvetti E."/>
            <person name="Wrobel A."/>
            <person name="Rasinkangas P."/>
            <person name="Parkhill J."/>
            <person name="Rea M.C."/>
            <person name="O'Sullivan O."/>
            <person name="Ritari J."/>
            <person name="Douillard F.P."/>
            <person name="Paul Ross R."/>
            <person name="Yang R."/>
            <person name="Briner A.E."/>
            <person name="Felis G.E."/>
            <person name="de Vos W.M."/>
            <person name="Barrangou R."/>
            <person name="Klaenhammer T.R."/>
            <person name="Caufield P.W."/>
            <person name="Cui Y."/>
            <person name="Zhang H."/>
            <person name="O'Toole P.W."/>
        </authorList>
    </citation>
    <scope>NUCLEOTIDE SEQUENCE [LARGE SCALE GENOMIC DNA]</scope>
    <source>
        <strain evidence="13 14">DSM 12744</strain>
    </source>
</reference>
<dbReference type="InterPro" id="IPR036890">
    <property type="entry name" value="HATPase_C_sf"/>
</dbReference>
<dbReference type="STRING" id="1423792.FD09_GL002713"/>
<dbReference type="GO" id="GO:0000155">
    <property type="term" value="F:phosphorelay sensor kinase activity"/>
    <property type="evidence" value="ECO:0007669"/>
    <property type="project" value="InterPro"/>
</dbReference>
<dbReference type="PANTHER" id="PTHR42878:SF7">
    <property type="entry name" value="SENSOR HISTIDINE KINASE GLRK"/>
    <property type="match status" value="1"/>
</dbReference>
<evidence type="ECO:0000256" key="10">
    <source>
        <dbReference type="SAM" id="Phobius"/>
    </source>
</evidence>
<dbReference type="PROSITE" id="PS50885">
    <property type="entry name" value="HAMP"/>
    <property type="match status" value="1"/>
</dbReference>
<dbReference type="InterPro" id="IPR005467">
    <property type="entry name" value="His_kinase_dom"/>
</dbReference>
<dbReference type="GO" id="GO:0016020">
    <property type="term" value="C:membrane"/>
    <property type="evidence" value="ECO:0007669"/>
    <property type="project" value="UniProtKB-SubCell"/>
</dbReference>
<keyword evidence="5" id="KW-0808">Transferase</keyword>
<comment type="caution">
    <text evidence="13">The sequence shown here is derived from an EMBL/GenBank/DDBJ whole genome shotgun (WGS) entry which is preliminary data.</text>
</comment>
<dbReference type="InterPro" id="IPR036097">
    <property type="entry name" value="HisK_dim/P_sf"/>
</dbReference>
<organism evidence="13 14">
    <name type="scientific">Schleiferilactobacillus perolens DSM 12744</name>
    <dbReference type="NCBI Taxonomy" id="1423792"/>
    <lineage>
        <taxon>Bacteria</taxon>
        <taxon>Bacillati</taxon>
        <taxon>Bacillota</taxon>
        <taxon>Bacilli</taxon>
        <taxon>Lactobacillales</taxon>
        <taxon>Lactobacillaceae</taxon>
        <taxon>Schleiferilactobacillus</taxon>
    </lineage>
</organism>
<evidence type="ECO:0000256" key="3">
    <source>
        <dbReference type="ARBA" id="ARBA00012438"/>
    </source>
</evidence>
<keyword evidence="14" id="KW-1185">Reference proteome</keyword>
<dbReference type="GO" id="GO:0007234">
    <property type="term" value="P:osmosensory signaling via phosphorelay pathway"/>
    <property type="evidence" value="ECO:0007669"/>
    <property type="project" value="TreeGrafter"/>
</dbReference>
<keyword evidence="6" id="KW-0547">Nucleotide-binding</keyword>
<evidence type="ECO:0000256" key="5">
    <source>
        <dbReference type="ARBA" id="ARBA00022679"/>
    </source>
</evidence>
<dbReference type="SUPFAM" id="SSF47384">
    <property type="entry name" value="Homodimeric domain of signal transducing histidine kinase"/>
    <property type="match status" value="1"/>
</dbReference>
<dbReference type="FunFam" id="3.30.565.10:FF:000006">
    <property type="entry name" value="Sensor histidine kinase WalK"/>
    <property type="match status" value="1"/>
</dbReference>
<dbReference type="CDD" id="cd06225">
    <property type="entry name" value="HAMP"/>
    <property type="match status" value="1"/>
</dbReference>
<evidence type="ECO:0000313" key="13">
    <source>
        <dbReference type="EMBL" id="KRL12731.1"/>
    </source>
</evidence>
<dbReference type="InterPro" id="IPR003661">
    <property type="entry name" value="HisK_dim/P_dom"/>
</dbReference>
<accession>A0A0R1N7C4</accession>
<dbReference type="Gene3D" id="1.10.287.130">
    <property type="match status" value="1"/>
</dbReference>
<dbReference type="GO" id="GO:0005524">
    <property type="term" value="F:ATP binding"/>
    <property type="evidence" value="ECO:0007669"/>
    <property type="project" value="UniProtKB-KW"/>
</dbReference>
<dbReference type="RefSeq" id="WP_057820291.1">
    <property type="nucleotide sequence ID" value="NZ_AZEC01000006.1"/>
</dbReference>
<comment type="subcellular location">
    <subcellularLocation>
        <location evidence="2">Membrane</location>
    </subcellularLocation>
</comment>
<keyword evidence="10" id="KW-0812">Transmembrane</keyword>
<dbReference type="SMART" id="SM00387">
    <property type="entry name" value="HATPase_c"/>
    <property type="match status" value="1"/>
</dbReference>